<evidence type="ECO:0000259" key="2">
    <source>
        <dbReference type="Pfam" id="PF04773"/>
    </source>
</evidence>
<dbReference type="PANTHER" id="PTHR30273">
    <property type="entry name" value="PERIPLASMIC SIGNAL SENSOR AND SIGMA FACTOR ACTIVATOR FECR-RELATED"/>
    <property type="match status" value="1"/>
</dbReference>
<dbReference type="GO" id="GO:0016989">
    <property type="term" value="F:sigma factor antagonist activity"/>
    <property type="evidence" value="ECO:0007669"/>
    <property type="project" value="TreeGrafter"/>
</dbReference>
<organism evidence="4 5">
    <name type="scientific">Candidatus Pseudobacter hemicellulosilyticus</name>
    <dbReference type="NCBI Taxonomy" id="3121375"/>
    <lineage>
        <taxon>Bacteria</taxon>
        <taxon>Pseudomonadati</taxon>
        <taxon>Bacteroidota</taxon>
        <taxon>Chitinophagia</taxon>
        <taxon>Chitinophagales</taxon>
        <taxon>Chitinophagaceae</taxon>
        <taxon>Pseudobacter</taxon>
    </lineage>
</organism>
<dbReference type="Gene3D" id="2.60.120.1440">
    <property type="match status" value="1"/>
</dbReference>
<dbReference type="PANTHER" id="PTHR30273:SF2">
    <property type="entry name" value="PROTEIN FECR"/>
    <property type="match status" value="1"/>
</dbReference>
<dbReference type="Gene3D" id="3.55.50.30">
    <property type="match status" value="1"/>
</dbReference>
<protein>
    <submittedName>
        <fullName evidence="4">FecR domain-containing protein</fullName>
    </submittedName>
</protein>
<dbReference type="InterPro" id="IPR006860">
    <property type="entry name" value="FecR"/>
</dbReference>
<accession>A0AAJ5WXW4</accession>
<evidence type="ECO:0000313" key="5">
    <source>
        <dbReference type="Proteomes" id="UP001220610"/>
    </source>
</evidence>
<dbReference type="InterPro" id="IPR032508">
    <property type="entry name" value="FecR_C"/>
</dbReference>
<dbReference type="AlphaFoldDB" id="A0AAJ5WXW4"/>
<dbReference type="Pfam" id="PF16344">
    <property type="entry name" value="FecR_C"/>
    <property type="match status" value="1"/>
</dbReference>
<reference evidence="4" key="1">
    <citation type="submission" date="2023-03" db="EMBL/GenBank/DDBJ databases">
        <title>Andean soil-derived lignocellulolytic bacterial consortium as a source of novel taxa and putative plastic-active enzymes.</title>
        <authorList>
            <person name="Diaz-Garcia L."/>
            <person name="Chuvochina M."/>
            <person name="Feuerriegel G."/>
            <person name="Bunk B."/>
            <person name="Sproer C."/>
            <person name="Streit W.R."/>
            <person name="Rodriguez L.M."/>
            <person name="Overmann J."/>
            <person name="Jimenez D.J."/>
        </authorList>
    </citation>
    <scope>NUCLEOTIDE SEQUENCE</scope>
    <source>
        <strain evidence="4">MAG 7</strain>
    </source>
</reference>
<proteinExistence type="predicted"/>
<evidence type="ECO:0000256" key="1">
    <source>
        <dbReference type="SAM" id="Phobius"/>
    </source>
</evidence>
<keyword evidence="1" id="KW-0472">Membrane</keyword>
<feature type="domain" description="FecR protein" evidence="2">
    <location>
        <begin position="220"/>
        <end position="315"/>
    </location>
</feature>
<sequence length="418" mass="45656">MDQHINTIQELYRKWVSRSATEAELEQLFRLLSDGSGLASLDALMKARWHSGAITANLTDTDLERILAAVLAKGPVNEAQESSDALAPEGAELVVAAEEREQLAAEGPQPAIPRISFWRRPLLRYAAAVLLLAIGAGWLYLRQGPMPPAPEGMEKIMPAAIAPGASKAILQLADGSVLVLDSAADGRLAEQQGATVIKKDGQVLYQGVGGQQPETIAWNTMSTPRGGQYRLVLPDGTKVWLNAVSSIRYPTRFTGGSRLVTITGEVYFETLADRARPFLVNTGTEQVVVLGTRFNVNAYAEEGSPRISLLEGMVKVDGLLLKPGQACKGQRITPTNTGQDIAWINGLFNFDNMPFEQAMRKLSRWYDVDIIYDKGIPEAQLSGEMDRNLTLQDALKGLDRMGARFRLEGRTVHVIALY</sequence>
<dbReference type="Pfam" id="PF04773">
    <property type="entry name" value="FecR"/>
    <property type="match status" value="1"/>
</dbReference>
<dbReference type="InterPro" id="IPR012373">
    <property type="entry name" value="Ferrdict_sens_TM"/>
</dbReference>
<keyword evidence="1" id="KW-1133">Transmembrane helix</keyword>
<dbReference type="EMBL" id="CP119311">
    <property type="protein sequence ID" value="WEK37513.1"/>
    <property type="molecule type" value="Genomic_DNA"/>
</dbReference>
<gene>
    <name evidence="4" type="ORF">P0Y53_08360</name>
</gene>
<keyword evidence="1" id="KW-0812">Transmembrane</keyword>
<dbReference type="Proteomes" id="UP001220610">
    <property type="component" value="Chromosome"/>
</dbReference>
<feature type="domain" description="Protein FecR C-terminal" evidence="3">
    <location>
        <begin position="348"/>
        <end position="414"/>
    </location>
</feature>
<name>A0AAJ5WXW4_9BACT</name>
<feature type="transmembrane region" description="Helical" evidence="1">
    <location>
        <begin position="122"/>
        <end position="141"/>
    </location>
</feature>
<evidence type="ECO:0000259" key="3">
    <source>
        <dbReference type="Pfam" id="PF16344"/>
    </source>
</evidence>
<evidence type="ECO:0000313" key="4">
    <source>
        <dbReference type="EMBL" id="WEK37513.1"/>
    </source>
</evidence>